<dbReference type="PANTHER" id="PTHR10454:SF232">
    <property type="entry name" value="AT03047P-RELATED"/>
    <property type="match status" value="1"/>
</dbReference>
<gene>
    <name evidence="4" type="ORF">CHS0354_033268</name>
</gene>
<dbReference type="GO" id="GO:0005737">
    <property type="term" value="C:cytoplasm"/>
    <property type="evidence" value="ECO:0007669"/>
    <property type="project" value="TreeGrafter"/>
</dbReference>
<reference evidence="4" key="3">
    <citation type="submission" date="2023-05" db="EMBL/GenBank/DDBJ databases">
        <authorList>
            <person name="Smith C.H."/>
        </authorList>
    </citation>
    <scope>NUCLEOTIDE SEQUENCE</scope>
    <source>
        <strain evidence="4">CHS0354</strain>
        <tissue evidence="4">Mantle</tissue>
    </source>
</reference>
<reference evidence="4" key="2">
    <citation type="journal article" date="2021" name="Genome Biol. Evol.">
        <title>Developing a high-quality reference genome for a parasitic bivalve with doubly uniparental inheritance (Bivalvia: Unionida).</title>
        <authorList>
            <person name="Smith C.H."/>
        </authorList>
    </citation>
    <scope>NUCLEOTIDE SEQUENCE</scope>
    <source>
        <strain evidence="4">CHS0354</strain>
        <tissue evidence="4">Mantle</tissue>
    </source>
</reference>
<dbReference type="SMART" id="SM00115">
    <property type="entry name" value="CASc"/>
    <property type="match status" value="1"/>
</dbReference>
<dbReference type="Gene3D" id="3.40.50.1460">
    <property type="match status" value="1"/>
</dbReference>
<sequence>MGIVISRQIPKNEYQPSQTLKPKDQGNTARQHDKHENRDATGTARHVTDALPTEHPHGMQAMSTEHPHGMQTMPTEHPHGMQDMSTEHPHGMQAMSTEHPHGTQAMSNSSTNGTTPSSNSSPMPVMTRKEFESVVYSMNHDNRGMAIIINNKTFKPYLNLTVRTGTDVDGMALHSTFNAMGFDVKIYNDRTVKDMMAILSDASKKYDYHRNSDCFVCAILTHGEEQDVLYGTDGKADFKNILSFFKGKDCPGLVGKPKLFFIQVNCTSYDTTSHLMVVDD</sequence>
<comment type="caution">
    <text evidence="4">The sequence shown here is derived from an EMBL/GenBank/DDBJ whole genome shotgun (WGS) entry which is preliminary data.</text>
</comment>
<dbReference type="EMBL" id="JAEAOA010001951">
    <property type="protein sequence ID" value="KAK3586144.1"/>
    <property type="molecule type" value="Genomic_DNA"/>
</dbReference>
<feature type="compositionally biased region" description="Basic and acidic residues" evidence="2">
    <location>
        <begin position="30"/>
        <end position="39"/>
    </location>
</feature>
<dbReference type="InterPro" id="IPR001309">
    <property type="entry name" value="Pept_C14_p20"/>
</dbReference>
<feature type="compositionally biased region" description="Basic and acidic residues" evidence="2">
    <location>
        <begin position="76"/>
        <end position="90"/>
    </location>
</feature>
<dbReference type="InterPro" id="IPR015917">
    <property type="entry name" value="Pept_C14A"/>
</dbReference>
<dbReference type="GO" id="GO:0006508">
    <property type="term" value="P:proteolysis"/>
    <property type="evidence" value="ECO:0007669"/>
    <property type="project" value="InterPro"/>
</dbReference>
<comment type="similarity">
    <text evidence="1">Belongs to the peptidase C14A family.</text>
</comment>
<evidence type="ECO:0000313" key="5">
    <source>
        <dbReference type="Proteomes" id="UP001195483"/>
    </source>
</evidence>
<evidence type="ECO:0000256" key="1">
    <source>
        <dbReference type="ARBA" id="ARBA00010134"/>
    </source>
</evidence>
<name>A0AAE0S6N1_9BIVA</name>
<feature type="domain" description="Caspase family p20" evidence="3">
    <location>
        <begin position="142"/>
        <end position="264"/>
    </location>
</feature>
<dbReference type="GO" id="GO:0006915">
    <property type="term" value="P:apoptotic process"/>
    <property type="evidence" value="ECO:0007669"/>
    <property type="project" value="TreeGrafter"/>
</dbReference>
<dbReference type="Pfam" id="PF00656">
    <property type="entry name" value="Peptidase_C14"/>
    <property type="match status" value="1"/>
</dbReference>
<dbReference type="PRINTS" id="PR00376">
    <property type="entry name" value="IL1BCENZYME"/>
</dbReference>
<dbReference type="PANTHER" id="PTHR10454">
    <property type="entry name" value="CASPASE"/>
    <property type="match status" value="1"/>
</dbReference>
<dbReference type="InterPro" id="IPR011600">
    <property type="entry name" value="Pept_C14_caspase"/>
</dbReference>
<feature type="compositionally biased region" description="Polar residues" evidence="2">
    <location>
        <begin position="14"/>
        <end position="29"/>
    </location>
</feature>
<evidence type="ECO:0000313" key="4">
    <source>
        <dbReference type="EMBL" id="KAK3586144.1"/>
    </source>
</evidence>
<dbReference type="SUPFAM" id="SSF52129">
    <property type="entry name" value="Caspase-like"/>
    <property type="match status" value="1"/>
</dbReference>
<feature type="compositionally biased region" description="Low complexity" evidence="2">
    <location>
        <begin position="106"/>
        <end position="124"/>
    </location>
</feature>
<reference evidence="4" key="1">
    <citation type="journal article" date="2021" name="Genome Biol. Evol.">
        <title>A High-Quality Reference Genome for a Parasitic Bivalve with Doubly Uniparental Inheritance (Bivalvia: Unionida).</title>
        <authorList>
            <person name="Smith C.H."/>
        </authorList>
    </citation>
    <scope>NUCLEOTIDE SEQUENCE</scope>
    <source>
        <strain evidence="4">CHS0354</strain>
    </source>
</reference>
<dbReference type="Proteomes" id="UP001195483">
    <property type="component" value="Unassembled WGS sequence"/>
</dbReference>
<organism evidence="4 5">
    <name type="scientific">Potamilus streckersoni</name>
    <dbReference type="NCBI Taxonomy" id="2493646"/>
    <lineage>
        <taxon>Eukaryota</taxon>
        <taxon>Metazoa</taxon>
        <taxon>Spiralia</taxon>
        <taxon>Lophotrochozoa</taxon>
        <taxon>Mollusca</taxon>
        <taxon>Bivalvia</taxon>
        <taxon>Autobranchia</taxon>
        <taxon>Heteroconchia</taxon>
        <taxon>Palaeoheterodonta</taxon>
        <taxon>Unionida</taxon>
        <taxon>Unionoidea</taxon>
        <taxon>Unionidae</taxon>
        <taxon>Ambleminae</taxon>
        <taxon>Lampsilini</taxon>
        <taxon>Potamilus</taxon>
    </lineage>
</organism>
<dbReference type="PROSITE" id="PS01121">
    <property type="entry name" value="CASPASE_HIS"/>
    <property type="match status" value="1"/>
</dbReference>
<dbReference type="InterPro" id="IPR016129">
    <property type="entry name" value="Caspase_his_AS"/>
</dbReference>
<protein>
    <recommendedName>
        <fullName evidence="3">Caspase family p20 domain-containing protein</fullName>
    </recommendedName>
</protein>
<evidence type="ECO:0000256" key="2">
    <source>
        <dbReference type="SAM" id="MobiDB-lite"/>
    </source>
</evidence>
<dbReference type="InterPro" id="IPR029030">
    <property type="entry name" value="Caspase-like_dom_sf"/>
</dbReference>
<dbReference type="PROSITE" id="PS50208">
    <property type="entry name" value="CASPASE_P20"/>
    <property type="match status" value="1"/>
</dbReference>
<feature type="region of interest" description="Disordered" evidence="2">
    <location>
        <begin position="1"/>
        <end position="124"/>
    </location>
</feature>
<dbReference type="GO" id="GO:0004197">
    <property type="term" value="F:cysteine-type endopeptidase activity"/>
    <property type="evidence" value="ECO:0007669"/>
    <property type="project" value="InterPro"/>
</dbReference>
<evidence type="ECO:0000259" key="3">
    <source>
        <dbReference type="PROSITE" id="PS50208"/>
    </source>
</evidence>
<proteinExistence type="inferred from homology"/>
<dbReference type="InterPro" id="IPR002398">
    <property type="entry name" value="Pept_C14"/>
</dbReference>
<dbReference type="AlphaFoldDB" id="A0AAE0S6N1"/>
<feature type="compositionally biased region" description="Basic and acidic residues" evidence="2">
    <location>
        <begin position="46"/>
        <end position="57"/>
    </location>
</feature>
<dbReference type="GO" id="GO:0043525">
    <property type="term" value="P:positive regulation of neuron apoptotic process"/>
    <property type="evidence" value="ECO:0007669"/>
    <property type="project" value="TreeGrafter"/>
</dbReference>
<accession>A0AAE0S6N1</accession>
<keyword evidence="5" id="KW-1185">Reference proteome</keyword>